<dbReference type="EMBL" id="AP012603">
    <property type="protein sequence ID" value="BAM91658.1"/>
    <property type="molecule type" value="Genomic_DNA"/>
</dbReference>
<dbReference type="GeneID" id="301819416"/>
<evidence type="ECO:0000256" key="1">
    <source>
        <dbReference type="SAM" id="MobiDB-lite"/>
    </source>
</evidence>
<dbReference type="PATRIC" id="fig|1245469.3.peg.5813"/>
<reference evidence="2 3" key="1">
    <citation type="journal article" date="2013" name="Appl. Environ. Microbiol.">
        <title>Genome analysis suggests that the soil oligotrophic bacterium Agromonas oligotrophica (Bradyrhizobium oligotrophicum) is a nitrogen-fixing symbiont of Aeschynomene indica.</title>
        <authorList>
            <person name="Okubo T."/>
            <person name="Fukushima S."/>
            <person name="Itakura M."/>
            <person name="Oshima K."/>
            <person name="Longtonglang A."/>
            <person name="Teaumroong N."/>
            <person name="Mitsui H."/>
            <person name="Hattori M."/>
            <person name="Hattori R."/>
            <person name="Hattori T."/>
            <person name="Minamisawa K."/>
        </authorList>
    </citation>
    <scope>NUCLEOTIDE SEQUENCE [LARGE SCALE GENOMIC DNA]</scope>
    <source>
        <strain evidence="2 3">S58</strain>
    </source>
</reference>
<gene>
    <name evidence="2" type="ORF">S58_56810</name>
</gene>
<name>M4ZCV4_9BRAD</name>
<proteinExistence type="predicted"/>
<protein>
    <submittedName>
        <fullName evidence="2">Uncharacterized protein</fullName>
    </submittedName>
</protein>
<dbReference type="KEGG" id="aol:S58_56810"/>
<dbReference type="OrthoDB" id="8129930at2"/>
<organism evidence="2 3">
    <name type="scientific">Bradyrhizobium oligotrophicum S58</name>
    <dbReference type="NCBI Taxonomy" id="1245469"/>
    <lineage>
        <taxon>Bacteria</taxon>
        <taxon>Pseudomonadati</taxon>
        <taxon>Pseudomonadota</taxon>
        <taxon>Alphaproteobacteria</taxon>
        <taxon>Hyphomicrobiales</taxon>
        <taxon>Nitrobacteraceae</taxon>
        <taxon>Bradyrhizobium</taxon>
    </lineage>
</organism>
<dbReference type="RefSeq" id="WP_015668744.1">
    <property type="nucleotide sequence ID" value="NC_020453.1"/>
</dbReference>
<dbReference type="STRING" id="1245469.S58_56810"/>
<dbReference type="AlphaFoldDB" id="M4ZCV4"/>
<feature type="region of interest" description="Disordered" evidence="1">
    <location>
        <begin position="1"/>
        <end position="82"/>
    </location>
</feature>
<evidence type="ECO:0000313" key="2">
    <source>
        <dbReference type="EMBL" id="BAM91658.1"/>
    </source>
</evidence>
<feature type="compositionally biased region" description="Basic and acidic residues" evidence="1">
    <location>
        <begin position="1"/>
        <end position="27"/>
    </location>
</feature>
<sequence length="82" mass="9079">MAEKFDPAPHDKHAVDPREAARLDRDTATQLDKGLMDTFPASDPVSLQQPSTTRVKGGETHADDDDPHAPSLWEKVRSVFAR</sequence>
<dbReference type="eggNOG" id="ENOG502ZZKE">
    <property type="taxonomic scope" value="Bacteria"/>
</dbReference>
<evidence type="ECO:0000313" key="3">
    <source>
        <dbReference type="Proteomes" id="UP000011841"/>
    </source>
</evidence>
<dbReference type="Proteomes" id="UP000011841">
    <property type="component" value="Chromosome"/>
</dbReference>
<feature type="compositionally biased region" description="Polar residues" evidence="1">
    <location>
        <begin position="45"/>
        <end position="54"/>
    </location>
</feature>
<dbReference type="HOGENOM" id="CLU_199559_0_0_5"/>
<accession>M4ZCV4</accession>
<keyword evidence="3" id="KW-1185">Reference proteome</keyword>